<protein>
    <recommendedName>
        <fullName evidence="3">Ankyrin repeat-containing protein</fullName>
    </recommendedName>
</protein>
<sequence>MLGHVDFVKELLNHKPELAKELDMWRCMPLHLAVANDHLETVKLLLSVVDCEFLCTTWDEEGRNPLHLAAMRGVAPEAGHVGLKGQSGTLLHVCVRNNQLEAIKLLVDVIDDFQFVNVKNDYVNAVNANMFIAMDILAQNPRSEKDFDIVEAL</sequence>
<evidence type="ECO:0008006" key="3">
    <source>
        <dbReference type="Google" id="ProtNLM"/>
    </source>
</evidence>
<dbReference type="Gene3D" id="1.25.40.20">
    <property type="entry name" value="Ankyrin repeat-containing domain"/>
    <property type="match status" value="1"/>
</dbReference>
<dbReference type="InterPro" id="IPR036770">
    <property type="entry name" value="Ankyrin_rpt-contain_sf"/>
</dbReference>
<gene>
    <name evidence="1" type="ORF">F8388_014471</name>
</gene>
<dbReference type="EMBL" id="JAATIP010000089">
    <property type="protein sequence ID" value="KAF4375749.1"/>
    <property type="molecule type" value="Genomic_DNA"/>
</dbReference>
<dbReference type="SUPFAM" id="SSF48403">
    <property type="entry name" value="Ankyrin repeat"/>
    <property type="match status" value="1"/>
</dbReference>
<comment type="caution">
    <text evidence="1">The sequence shown here is derived from an EMBL/GenBank/DDBJ whole genome shotgun (WGS) entry which is preliminary data.</text>
</comment>
<organism evidence="1 2">
    <name type="scientific">Cannabis sativa</name>
    <name type="common">Hemp</name>
    <name type="synonym">Marijuana</name>
    <dbReference type="NCBI Taxonomy" id="3483"/>
    <lineage>
        <taxon>Eukaryota</taxon>
        <taxon>Viridiplantae</taxon>
        <taxon>Streptophyta</taxon>
        <taxon>Embryophyta</taxon>
        <taxon>Tracheophyta</taxon>
        <taxon>Spermatophyta</taxon>
        <taxon>Magnoliopsida</taxon>
        <taxon>eudicotyledons</taxon>
        <taxon>Gunneridae</taxon>
        <taxon>Pentapetalae</taxon>
        <taxon>rosids</taxon>
        <taxon>fabids</taxon>
        <taxon>Rosales</taxon>
        <taxon>Cannabaceae</taxon>
        <taxon>Cannabis</taxon>
    </lineage>
</organism>
<dbReference type="Proteomes" id="UP000525078">
    <property type="component" value="Unassembled WGS sequence"/>
</dbReference>
<evidence type="ECO:0000313" key="1">
    <source>
        <dbReference type="EMBL" id="KAF4375749.1"/>
    </source>
</evidence>
<reference evidence="1 2" key="1">
    <citation type="journal article" date="2020" name="bioRxiv">
        <title>Sequence and annotation of 42 cannabis genomes reveals extensive copy number variation in cannabinoid synthesis and pathogen resistance genes.</title>
        <authorList>
            <person name="Mckernan K.J."/>
            <person name="Helbert Y."/>
            <person name="Kane L.T."/>
            <person name="Ebling H."/>
            <person name="Zhang L."/>
            <person name="Liu B."/>
            <person name="Eaton Z."/>
            <person name="Mclaughlin S."/>
            <person name="Kingan S."/>
            <person name="Baybayan P."/>
            <person name="Concepcion G."/>
            <person name="Jordan M."/>
            <person name="Riva A."/>
            <person name="Barbazuk W."/>
            <person name="Harkins T."/>
        </authorList>
    </citation>
    <scope>NUCLEOTIDE SEQUENCE [LARGE SCALE GENOMIC DNA]</scope>
    <source>
        <strain evidence="2">cv. Jamaican Lion 4</strain>
        <tissue evidence="1">Leaf</tissue>
    </source>
</reference>
<dbReference type="SMART" id="SM00248">
    <property type="entry name" value="ANK"/>
    <property type="match status" value="2"/>
</dbReference>
<dbReference type="InterPro" id="IPR002110">
    <property type="entry name" value="Ankyrin_rpt"/>
</dbReference>
<dbReference type="PANTHER" id="PTHR24128:SF101">
    <property type="entry name" value="ANKYRIN REPEAT-CONTAINING PROTEIN BDA1-LIKE"/>
    <property type="match status" value="1"/>
</dbReference>
<proteinExistence type="predicted"/>
<accession>A0A7J6G158</accession>
<dbReference type="PANTHER" id="PTHR24128">
    <property type="entry name" value="HOMEOBOX PROTEIN WARIAI"/>
    <property type="match status" value="1"/>
</dbReference>
<evidence type="ECO:0000313" key="2">
    <source>
        <dbReference type="Proteomes" id="UP000525078"/>
    </source>
</evidence>
<dbReference type="AlphaFoldDB" id="A0A7J6G158"/>
<name>A0A7J6G158_CANSA</name>
<dbReference type="Pfam" id="PF12796">
    <property type="entry name" value="Ank_2"/>
    <property type="match status" value="1"/>
</dbReference>